<dbReference type="AlphaFoldDB" id="A0ABD3MQH1"/>
<accession>A0ABD3MQH1</accession>
<protein>
    <recommendedName>
        <fullName evidence="4">Ricin B lectin domain-containing protein</fullName>
    </recommendedName>
</protein>
<organism evidence="2 3">
    <name type="scientific">Cyclotella atomus</name>
    <dbReference type="NCBI Taxonomy" id="382360"/>
    <lineage>
        <taxon>Eukaryota</taxon>
        <taxon>Sar</taxon>
        <taxon>Stramenopiles</taxon>
        <taxon>Ochrophyta</taxon>
        <taxon>Bacillariophyta</taxon>
        <taxon>Coscinodiscophyceae</taxon>
        <taxon>Thalassiosirophycidae</taxon>
        <taxon>Stephanodiscales</taxon>
        <taxon>Stephanodiscaceae</taxon>
        <taxon>Cyclotella</taxon>
    </lineage>
</organism>
<name>A0ABD3MQH1_9STRA</name>
<feature type="region of interest" description="Disordered" evidence="1">
    <location>
        <begin position="32"/>
        <end position="109"/>
    </location>
</feature>
<dbReference type="Proteomes" id="UP001530400">
    <property type="component" value="Unassembled WGS sequence"/>
</dbReference>
<gene>
    <name evidence="2" type="ORF">ACHAWO_012242</name>
</gene>
<evidence type="ECO:0008006" key="4">
    <source>
        <dbReference type="Google" id="ProtNLM"/>
    </source>
</evidence>
<evidence type="ECO:0000256" key="1">
    <source>
        <dbReference type="SAM" id="MobiDB-lite"/>
    </source>
</evidence>
<feature type="compositionally biased region" description="Low complexity" evidence="1">
    <location>
        <begin position="63"/>
        <end position="83"/>
    </location>
</feature>
<dbReference type="InterPro" id="IPR035992">
    <property type="entry name" value="Ricin_B-like_lectins"/>
</dbReference>
<evidence type="ECO:0000313" key="2">
    <source>
        <dbReference type="EMBL" id="KAL3766240.1"/>
    </source>
</evidence>
<proteinExistence type="predicted"/>
<comment type="caution">
    <text evidence="2">The sequence shown here is derived from an EMBL/GenBank/DDBJ whole genome shotgun (WGS) entry which is preliminary data.</text>
</comment>
<dbReference type="PROSITE" id="PS50231">
    <property type="entry name" value="RICIN_B_LECTIN"/>
    <property type="match status" value="1"/>
</dbReference>
<dbReference type="SUPFAM" id="SSF50370">
    <property type="entry name" value="Ricin B-like lectins"/>
    <property type="match status" value="1"/>
</dbReference>
<evidence type="ECO:0000313" key="3">
    <source>
        <dbReference type="Proteomes" id="UP001530400"/>
    </source>
</evidence>
<reference evidence="2 3" key="1">
    <citation type="submission" date="2024-10" db="EMBL/GenBank/DDBJ databases">
        <title>Updated reference genomes for cyclostephanoid diatoms.</title>
        <authorList>
            <person name="Roberts W.R."/>
            <person name="Alverson A.J."/>
        </authorList>
    </citation>
    <scope>NUCLEOTIDE SEQUENCE [LARGE SCALE GENOMIC DNA]</scope>
    <source>
        <strain evidence="2 3">AJA010-31</strain>
    </source>
</reference>
<dbReference type="Gene3D" id="2.80.10.50">
    <property type="match status" value="1"/>
</dbReference>
<feature type="compositionally biased region" description="Basic and acidic residues" evidence="1">
    <location>
        <begin position="39"/>
        <end position="48"/>
    </location>
</feature>
<keyword evidence="3" id="KW-1185">Reference proteome</keyword>
<dbReference type="EMBL" id="JALLPJ020001388">
    <property type="protein sequence ID" value="KAL3766240.1"/>
    <property type="molecule type" value="Genomic_DNA"/>
</dbReference>
<sequence length="291" mass="31703">MKVQLALGSAAVALTNANEMNTNEDLARHRLQPLTSRSHPSDLARDLRSAPQVRAGHDEAEVSMSKASKTSSSKAAKPDSGNDMDSKSGKSGGGSFTSSKSNKDSKSGKSSKELYYLGPLACPGHCVDISGINFMTGELTDVLKSCDNDSIDQHWIVHNDDTFVKIESRVYPNECISVNKDYCSTFGSTLILEDCSEHTSMWYFTGGQLLSAYCWVNGFTNVMGTYVDGAQCYPGLYGFEGSDENVKRADLFMFIDERMIEDRSSVTDDMMAVPTPVPTYFPTEIPTGSPI</sequence>